<dbReference type="PANTHER" id="PTHR22946:SF0">
    <property type="entry name" value="DIENELACTONE HYDROLASE DOMAIN-CONTAINING PROTEIN"/>
    <property type="match status" value="1"/>
</dbReference>
<keyword evidence="2" id="KW-0378">Hydrolase</keyword>
<gene>
    <name evidence="2" type="ORF">HOC_12393</name>
</gene>
<organism evidence="2 3">
    <name type="scientific">Hyphomonas oceanitis SCH89</name>
    <dbReference type="NCBI Taxonomy" id="1280953"/>
    <lineage>
        <taxon>Bacteria</taxon>
        <taxon>Pseudomonadati</taxon>
        <taxon>Pseudomonadota</taxon>
        <taxon>Alphaproteobacteria</taxon>
        <taxon>Hyphomonadales</taxon>
        <taxon>Hyphomonadaceae</taxon>
        <taxon>Hyphomonas</taxon>
    </lineage>
</organism>
<dbReference type="PANTHER" id="PTHR22946">
    <property type="entry name" value="DIENELACTONE HYDROLASE DOMAIN-CONTAINING PROTEIN-RELATED"/>
    <property type="match status" value="1"/>
</dbReference>
<dbReference type="InterPro" id="IPR050261">
    <property type="entry name" value="FrsA_esterase"/>
</dbReference>
<reference evidence="2 3" key="1">
    <citation type="journal article" date="2014" name="Antonie Van Leeuwenhoek">
        <title>Hyphomonas beringensis sp. nov. and Hyphomonas chukchiensis sp. nov., isolated from surface seawater of the Bering Sea and Chukchi Sea.</title>
        <authorList>
            <person name="Li C."/>
            <person name="Lai Q."/>
            <person name="Li G."/>
            <person name="Dong C."/>
            <person name="Wang J."/>
            <person name="Liao Y."/>
            <person name="Shao Z."/>
        </authorList>
    </citation>
    <scope>NUCLEOTIDE SEQUENCE [LARGE SCALE GENOMIC DNA]</scope>
    <source>
        <strain evidence="2 3">SCH89</strain>
    </source>
</reference>
<evidence type="ECO:0000259" key="1">
    <source>
        <dbReference type="Pfam" id="PF01738"/>
    </source>
</evidence>
<dbReference type="Pfam" id="PF01738">
    <property type="entry name" value="DLH"/>
    <property type="match status" value="1"/>
</dbReference>
<dbReference type="eggNOG" id="COG0412">
    <property type="taxonomic scope" value="Bacteria"/>
</dbReference>
<dbReference type="EMBL" id="ARYL01000018">
    <property type="protein sequence ID" value="KDA02006.1"/>
    <property type="molecule type" value="Genomic_DNA"/>
</dbReference>
<dbReference type="OrthoDB" id="9787933at2"/>
<proteinExistence type="predicted"/>
<name>A0A059G5B4_9PROT</name>
<keyword evidence="3" id="KW-1185">Reference proteome</keyword>
<accession>A0A059G5B4</accession>
<dbReference type="SUPFAM" id="SSF53474">
    <property type="entry name" value="alpha/beta-Hydrolases"/>
    <property type="match status" value="1"/>
</dbReference>
<evidence type="ECO:0000313" key="2">
    <source>
        <dbReference type="EMBL" id="KDA02006.1"/>
    </source>
</evidence>
<dbReference type="GO" id="GO:0016787">
    <property type="term" value="F:hydrolase activity"/>
    <property type="evidence" value="ECO:0007669"/>
    <property type="project" value="UniProtKB-KW"/>
</dbReference>
<protein>
    <submittedName>
        <fullName evidence="2">Dienelactone hydrolase family protein</fullName>
    </submittedName>
</protein>
<dbReference type="InterPro" id="IPR002925">
    <property type="entry name" value="Dienelactn_hydro"/>
</dbReference>
<comment type="caution">
    <text evidence="2">The sequence shown here is derived from an EMBL/GenBank/DDBJ whole genome shotgun (WGS) entry which is preliminary data.</text>
</comment>
<dbReference type="PATRIC" id="fig|1280953.3.peg.2497"/>
<feature type="domain" description="Dienelactone hydrolase" evidence="1">
    <location>
        <begin position="15"/>
        <end position="232"/>
    </location>
</feature>
<dbReference type="RefSeq" id="WP_035539040.1">
    <property type="nucleotide sequence ID" value="NZ_ARYL01000018.1"/>
</dbReference>
<dbReference type="InterPro" id="IPR029058">
    <property type="entry name" value="AB_hydrolase_fold"/>
</dbReference>
<evidence type="ECO:0000313" key="3">
    <source>
        <dbReference type="Proteomes" id="UP000024942"/>
    </source>
</evidence>
<dbReference type="Gene3D" id="3.40.50.1820">
    <property type="entry name" value="alpha/beta hydrolase"/>
    <property type="match status" value="1"/>
</dbReference>
<dbReference type="Proteomes" id="UP000024942">
    <property type="component" value="Unassembled WGS sequence"/>
</dbReference>
<dbReference type="STRING" id="1280953.HOC_12393"/>
<dbReference type="AlphaFoldDB" id="A0A059G5B4"/>
<sequence>MSAVDYSIDGKPYEGFFLKPAGKSNVPVVVIAHAWAGLAENERQKAQLVVDKLGYAAFAMDVYGKGKRGTTVEENQALMNPLAGNRAELQKRLAAGLAVAKQQEGVDANKAAAIGYCFGGLSVLDMARAGMDVLGVCSFHGLLGAPENISSPKISAKVLIEHGWQDPMAKPDDVLAIAKEMTEAGADWQLHAHGNSMHAFTTEGANNAEMGTVYNADADRRSFAHLKDFLAELF</sequence>